<evidence type="ECO:0000256" key="1">
    <source>
        <dbReference type="SAM" id="MobiDB-lite"/>
    </source>
</evidence>
<evidence type="ECO:0000256" key="2">
    <source>
        <dbReference type="SAM" id="Phobius"/>
    </source>
</evidence>
<gene>
    <name evidence="3" type="ORF">AWB76_07822</name>
</gene>
<sequence length="91" mass="9222">MDTTEAKGMLKEATGKVQEATGSGAGDAMRQIKGGVGQVAGTTQEFAGRTVDMVRDQTGENPLAVLGIVAVSSFLLGLLIGSAGATKNLIR</sequence>
<dbReference type="OrthoDB" id="9009244at2"/>
<dbReference type="InterPro" id="IPR036629">
    <property type="entry name" value="YjbJ_sf"/>
</dbReference>
<keyword evidence="2" id="KW-1133">Transmembrane helix</keyword>
<proteinExistence type="predicted"/>
<evidence type="ECO:0000313" key="4">
    <source>
        <dbReference type="Proteomes" id="UP000054624"/>
    </source>
</evidence>
<evidence type="ECO:0000313" key="3">
    <source>
        <dbReference type="EMBL" id="SAL00098.1"/>
    </source>
</evidence>
<accession>A0A158DZU1</accession>
<dbReference type="STRING" id="1777137.AWB76_07822"/>
<feature type="region of interest" description="Disordered" evidence="1">
    <location>
        <begin position="1"/>
        <end position="28"/>
    </location>
</feature>
<dbReference type="SUPFAM" id="SSF69047">
    <property type="entry name" value="Hypothetical protein YjbJ"/>
    <property type="match status" value="1"/>
</dbReference>
<dbReference type="AlphaFoldDB" id="A0A158DZU1"/>
<protein>
    <submittedName>
        <fullName evidence="3">CsbD-like protein</fullName>
    </submittedName>
</protein>
<keyword evidence="2" id="KW-0472">Membrane</keyword>
<reference evidence="4" key="1">
    <citation type="submission" date="2016-01" db="EMBL/GenBank/DDBJ databases">
        <authorList>
            <person name="Peeters Charlotte."/>
        </authorList>
    </citation>
    <scope>NUCLEOTIDE SEQUENCE [LARGE SCALE GENOMIC DNA]</scope>
</reference>
<feature type="compositionally biased region" description="Basic and acidic residues" evidence="1">
    <location>
        <begin position="1"/>
        <end position="14"/>
    </location>
</feature>
<name>A0A158DZU1_9BURK</name>
<keyword evidence="4" id="KW-1185">Reference proteome</keyword>
<dbReference type="EMBL" id="FCOI02000084">
    <property type="protein sequence ID" value="SAL00098.1"/>
    <property type="molecule type" value="Genomic_DNA"/>
</dbReference>
<dbReference type="RefSeq" id="WP_157696338.1">
    <property type="nucleotide sequence ID" value="NZ_FCOI02000084.1"/>
</dbReference>
<dbReference type="Proteomes" id="UP000054624">
    <property type="component" value="Unassembled WGS sequence"/>
</dbReference>
<feature type="transmembrane region" description="Helical" evidence="2">
    <location>
        <begin position="63"/>
        <end position="85"/>
    </location>
</feature>
<dbReference type="Gene3D" id="1.10.1470.10">
    <property type="entry name" value="YjbJ"/>
    <property type="match status" value="1"/>
</dbReference>
<organism evidence="3 4">
    <name type="scientific">Caballeronia temeraria</name>
    <dbReference type="NCBI Taxonomy" id="1777137"/>
    <lineage>
        <taxon>Bacteria</taxon>
        <taxon>Pseudomonadati</taxon>
        <taxon>Pseudomonadota</taxon>
        <taxon>Betaproteobacteria</taxon>
        <taxon>Burkholderiales</taxon>
        <taxon>Burkholderiaceae</taxon>
        <taxon>Caballeronia</taxon>
    </lineage>
</organism>
<keyword evidence="2" id="KW-0812">Transmembrane</keyword>